<evidence type="ECO:0000313" key="3">
    <source>
        <dbReference type="EMBL" id="KAK2156751.1"/>
    </source>
</evidence>
<organism evidence="3 4">
    <name type="scientific">Paralvinella palmiformis</name>
    <dbReference type="NCBI Taxonomy" id="53620"/>
    <lineage>
        <taxon>Eukaryota</taxon>
        <taxon>Metazoa</taxon>
        <taxon>Spiralia</taxon>
        <taxon>Lophotrochozoa</taxon>
        <taxon>Annelida</taxon>
        <taxon>Polychaeta</taxon>
        <taxon>Sedentaria</taxon>
        <taxon>Canalipalpata</taxon>
        <taxon>Terebellida</taxon>
        <taxon>Terebelliformia</taxon>
        <taxon>Alvinellidae</taxon>
        <taxon>Paralvinella</taxon>
    </lineage>
</organism>
<dbReference type="NCBIfam" id="TIGR00231">
    <property type="entry name" value="small_GTP"/>
    <property type="match status" value="2"/>
</dbReference>
<dbReference type="SMART" id="SM00176">
    <property type="entry name" value="RAN"/>
    <property type="match status" value="1"/>
</dbReference>
<dbReference type="Proteomes" id="UP001208570">
    <property type="component" value="Unassembled WGS sequence"/>
</dbReference>
<sequence>MEPIDLESHVTSEISVVVAGNQQTGKSSLIANLCHSAFSDQYKPTVGVDYDNRILDVDGRYIKLHLWDTSGQTSFLWVAKRHIRTAHAFVLVYDVTDAASFRSMRDWIGLIDRVASARDIPKLLIGTKLDLRHKQMVSCSEAKEFAIPEGYEHIEVSSKTGKNVTAAFYILALEVLRYRRLGCVRKLGFLSPAVTFPDIHVHEDPEGPVQDGPEYSHLFKILLLGQERVGKTSLRFRFCKDYYAPGYVATAGFDYSTRTVLMEGERIKLQIWDVSGDPIYDQMRKGYYRGANAFILVYDVTDKATFASVECQLKDLDMSGQSEAPKIVIGNKSDLGHKRTVDFSSAADWADGWRIPIIETSAKNAANVDSGFLKIVMALKRQLAPWNKIYQLS</sequence>
<dbReference type="AlphaFoldDB" id="A0AAD9JPA5"/>
<reference evidence="3" key="1">
    <citation type="journal article" date="2023" name="Mol. Biol. Evol.">
        <title>Third-Generation Sequencing Reveals the Adaptive Role of the Epigenome in Three Deep-Sea Polychaetes.</title>
        <authorList>
            <person name="Perez M."/>
            <person name="Aroh O."/>
            <person name="Sun Y."/>
            <person name="Lan Y."/>
            <person name="Juniper S.K."/>
            <person name="Young C.R."/>
            <person name="Angers B."/>
            <person name="Qian P.Y."/>
        </authorList>
    </citation>
    <scope>NUCLEOTIDE SEQUENCE</scope>
    <source>
        <strain evidence="3">P08H-3</strain>
    </source>
</reference>
<keyword evidence="4" id="KW-1185">Reference proteome</keyword>
<dbReference type="PANTHER" id="PTHR47978">
    <property type="match status" value="1"/>
</dbReference>
<dbReference type="PROSITE" id="PS51420">
    <property type="entry name" value="RHO"/>
    <property type="match status" value="1"/>
</dbReference>
<dbReference type="Pfam" id="PF00071">
    <property type="entry name" value="Ras"/>
    <property type="match status" value="2"/>
</dbReference>
<dbReference type="CDD" id="cd00154">
    <property type="entry name" value="Rab"/>
    <property type="match status" value="2"/>
</dbReference>
<dbReference type="SMART" id="SM00175">
    <property type="entry name" value="RAB"/>
    <property type="match status" value="2"/>
</dbReference>
<dbReference type="FunFam" id="3.40.50.300:FF:001447">
    <property type="entry name" value="Ras-related protein Rab-1B"/>
    <property type="match status" value="2"/>
</dbReference>
<dbReference type="SUPFAM" id="SSF52540">
    <property type="entry name" value="P-loop containing nucleoside triphosphate hydrolases"/>
    <property type="match status" value="2"/>
</dbReference>
<dbReference type="InterPro" id="IPR005225">
    <property type="entry name" value="Small_GTP-bd"/>
</dbReference>
<dbReference type="GO" id="GO:0005525">
    <property type="term" value="F:GTP binding"/>
    <property type="evidence" value="ECO:0007669"/>
    <property type="project" value="InterPro"/>
</dbReference>
<dbReference type="EMBL" id="JAODUP010000206">
    <property type="protein sequence ID" value="KAK2156751.1"/>
    <property type="molecule type" value="Genomic_DNA"/>
</dbReference>
<evidence type="ECO:0000256" key="2">
    <source>
        <dbReference type="ARBA" id="ARBA00022741"/>
    </source>
</evidence>
<comment type="caution">
    <text evidence="3">The sequence shown here is derived from an EMBL/GenBank/DDBJ whole genome shotgun (WGS) entry which is preliminary data.</text>
</comment>
<dbReference type="GO" id="GO:0003924">
    <property type="term" value="F:GTPase activity"/>
    <property type="evidence" value="ECO:0007669"/>
    <property type="project" value="InterPro"/>
</dbReference>
<evidence type="ECO:0000256" key="1">
    <source>
        <dbReference type="ARBA" id="ARBA00006270"/>
    </source>
</evidence>
<comment type="similarity">
    <text evidence="1">Belongs to the small GTPase superfamily. Rab family.</text>
</comment>
<evidence type="ECO:0000313" key="4">
    <source>
        <dbReference type="Proteomes" id="UP001208570"/>
    </source>
</evidence>
<proteinExistence type="inferred from homology"/>
<keyword evidence="2" id="KW-0547">Nucleotide-binding</keyword>
<name>A0AAD9JPA5_9ANNE</name>
<dbReference type="PRINTS" id="PR00449">
    <property type="entry name" value="RASTRNSFRMNG"/>
</dbReference>
<dbReference type="SMART" id="SM00174">
    <property type="entry name" value="RHO"/>
    <property type="match status" value="1"/>
</dbReference>
<dbReference type="InterPro" id="IPR027417">
    <property type="entry name" value="P-loop_NTPase"/>
</dbReference>
<accession>A0AAD9JPA5</accession>
<gene>
    <name evidence="3" type="ORF">LSH36_206g04082</name>
</gene>
<dbReference type="InterPro" id="IPR001806">
    <property type="entry name" value="Small_GTPase"/>
</dbReference>
<dbReference type="PROSITE" id="PS51419">
    <property type="entry name" value="RAB"/>
    <property type="match status" value="2"/>
</dbReference>
<dbReference type="PROSITE" id="PS51421">
    <property type="entry name" value="RAS"/>
    <property type="match status" value="2"/>
</dbReference>
<dbReference type="Gene3D" id="3.40.50.300">
    <property type="entry name" value="P-loop containing nucleotide triphosphate hydrolases"/>
    <property type="match status" value="2"/>
</dbReference>
<protein>
    <submittedName>
        <fullName evidence="3">Uncharacterized protein</fullName>
    </submittedName>
</protein>
<dbReference type="SMART" id="SM00173">
    <property type="entry name" value="RAS"/>
    <property type="match status" value="2"/>
</dbReference>